<dbReference type="GO" id="GO:0019432">
    <property type="term" value="P:triglyceride biosynthetic process"/>
    <property type="evidence" value="ECO:0007669"/>
    <property type="project" value="UniProtKB-UniPathway"/>
</dbReference>
<dbReference type="GO" id="GO:0004144">
    <property type="term" value="F:diacylglycerol O-acyltransferase activity"/>
    <property type="evidence" value="ECO:0007669"/>
    <property type="project" value="UniProtKB-EC"/>
</dbReference>
<keyword evidence="4" id="KW-0012">Acyltransferase</keyword>
<comment type="caution">
    <text evidence="8">The sequence shown here is derived from an EMBL/GenBank/DDBJ whole genome shotgun (WGS) entry which is preliminary data.</text>
</comment>
<comment type="pathway">
    <text evidence="1">Glycerolipid metabolism; triacylglycerol biosynthesis.</text>
</comment>
<dbReference type="Pfam" id="PF03007">
    <property type="entry name" value="WS_DGAT_cat"/>
    <property type="match status" value="1"/>
</dbReference>
<dbReference type="InterPro" id="IPR009721">
    <property type="entry name" value="O-acyltransferase_WSD1_C"/>
</dbReference>
<keyword evidence="3" id="KW-0808">Transferase</keyword>
<evidence type="ECO:0000256" key="4">
    <source>
        <dbReference type="ARBA" id="ARBA00023315"/>
    </source>
</evidence>
<dbReference type="InterPro" id="IPR045034">
    <property type="entry name" value="O-acyltransferase_WSD1-like"/>
</dbReference>
<evidence type="ECO:0000256" key="6">
    <source>
        <dbReference type="ARBA" id="ARBA00047604"/>
    </source>
</evidence>
<dbReference type="AlphaFoldDB" id="A0A8J1U5X6"/>
<organism evidence="8 9">
    <name type="scientific">Owenia fusiformis</name>
    <name type="common">Polychaete worm</name>
    <dbReference type="NCBI Taxonomy" id="6347"/>
    <lineage>
        <taxon>Eukaryota</taxon>
        <taxon>Metazoa</taxon>
        <taxon>Spiralia</taxon>
        <taxon>Lophotrochozoa</taxon>
        <taxon>Annelida</taxon>
        <taxon>Polychaeta</taxon>
        <taxon>Sedentaria</taxon>
        <taxon>Canalipalpata</taxon>
        <taxon>Sabellida</taxon>
        <taxon>Oweniida</taxon>
        <taxon>Oweniidae</taxon>
        <taxon>Owenia</taxon>
    </lineage>
</organism>
<dbReference type="GO" id="GO:0005886">
    <property type="term" value="C:plasma membrane"/>
    <property type="evidence" value="ECO:0007669"/>
    <property type="project" value="TreeGrafter"/>
</dbReference>
<accession>A0A8J1U5X6</accession>
<comment type="catalytic activity">
    <reaction evidence="6">
        <text>a long chain fatty alcohol + a fatty acyl-CoA = a long-chain alcohol wax ester + CoA</text>
        <dbReference type="Rhea" id="RHEA:38443"/>
        <dbReference type="ChEBI" id="CHEBI:17135"/>
        <dbReference type="ChEBI" id="CHEBI:57287"/>
        <dbReference type="ChEBI" id="CHEBI:77636"/>
        <dbReference type="ChEBI" id="CHEBI:235323"/>
        <dbReference type="EC" id="2.3.1.75"/>
    </reaction>
</comment>
<dbReference type="OrthoDB" id="619536at2759"/>
<dbReference type="InterPro" id="IPR004255">
    <property type="entry name" value="O-acyltransferase_WSD1_N"/>
</dbReference>
<comment type="catalytic activity">
    <reaction evidence="7">
        <text>an acyl-CoA + a 1,2-diacyl-sn-glycerol = a triacyl-sn-glycerol + CoA</text>
        <dbReference type="Rhea" id="RHEA:10868"/>
        <dbReference type="ChEBI" id="CHEBI:17815"/>
        <dbReference type="ChEBI" id="CHEBI:57287"/>
        <dbReference type="ChEBI" id="CHEBI:58342"/>
        <dbReference type="ChEBI" id="CHEBI:64615"/>
        <dbReference type="EC" id="2.3.1.20"/>
    </reaction>
</comment>
<evidence type="ECO:0000313" key="9">
    <source>
        <dbReference type="Proteomes" id="UP000749559"/>
    </source>
</evidence>
<keyword evidence="9" id="KW-1185">Reference proteome</keyword>
<evidence type="ECO:0000256" key="5">
    <source>
        <dbReference type="ARBA" id="ARBA00024360"/>
    </source>
</evidence>
<dbReference type="EMBL" id="CAIIXF020000009">
    <property type="protein sequence ID" value="CAH1794769.1"/>
    <property type="molecule type" value="Genomic_DNA"/>
</dbReference>
<dbReference type="GO" id="GO:0047196">
    <property type="term" value="F:long-chain-alcohol O-fatty-acyltransferase activity"/>
    <property type="evidence" value="ECO:0007669"/>
    <property type="project" value="UniProtKB-EC"/>
</dbReference>
<dbReference type="Pfam" id="PF06974">
    <property type="entry name" value="WS_DGAT_C"/>
    <property type="match status" value="1"/>
</dbReference>
<dbReference type="PANTHER" id="PTHR31650">
    <property type="entry name" value="O-ACYLTRANSFERASE (WSD1-LIKE) FAMILY PROTEIN"/>
    <property type="match status" value="1"/>
</dbReference>
<evidence type="ECO:0000313" key="8">
    <source>
        <dbReference type="EMBL" id="CAH1794769.1"/>
    </source>
</evidence>
<evidence type="ECO:0000256" key="7">
    <source>
        <dbReference type="ARBA" id="ARBA00048109"/>
    </source>
</evidence>
<gene>
    <name evidence="8" type="ORF">OFUS_LOCUS19412</name>
</gene>
<dbReference type="PANTHER" id="PTHR31650:SF1">
    <property type="entry name" value="WAX ESTER SYNTHASE_DIACYLGLYCEROL ACYLTRANSFERASE 4-RELATED"/>
    <property type="match status" value="1"/>
</dbReference>
<proteinExistence type="inferred from homology"/>
<evidence type="ECO:0000256" key="2">
    <source>
        <dbReference type="ARBA" id="ARBA00005189"/>
    </source>
</evidence>
<name>A0A8J1U5X6_OWEFU</name>
<comment type="pathway">
    <text evidence="2">Lipid metabolism.</text>
</comment>
<evidence type="ECO:0000256" key="1">
    <source>
        <dbReference type="ARBA" id="ARBA00004771"/>
    </source>
</evidence>
<dbReference type="UniPathway" id="UPA00282"/>
<sequence>MAVNPIKSVLYYVSALLVLLGLILLLPVLLPISLYFRIYRLVLKRMILNSPDAVKGHADLVPAGDAIWLQDSPENKAIINAIAVLKGRPDIAKLQQILMDRLINAKNSKGELLYRKLQQKFVKKYHRDVFIDEDNFDIKDHVYQYEGALPKTKNDVQKIISMLSWRAIDPEKAAWEIIVIPEIPVDDPDDGSCEYAFLLRFHHALADGMSLVKLFITRIVDKDPSDQKITNKNFGGQNKVAQLAMAALFGPYILLERILWPADDSALHGPEVSGEKNVAWSRPIDLALIKKIKNAAKATVNDVLMACLGGALRKHLTDNDLPVPESMLAMIPVDLRGPVMDEALENHFGLVYLPLPTNIEDPMQRLKYTKSNMDAIKSSPEPLVSELMIKYSMSRFPTALTRPLYKAISEKSTMVLSNVPGPQHVLRLGGQAITTLIFWPPQKANVGLGISILSYAGEVRMGLIADKAVIADPGPIPELFEQQIKTMAKLLNVKND</sequence>
<dbReference type="Proteomes" id="UP000749559">
    <property type="component" value="Unassembled WGS sequence"/>
</dbReference>
<reference evidence="8" key="1">
    <citation type="submission" date="2022-03" db="EMBL/GenBank/DDBJ databases">
        <authorList>
            <person name="Martin C."/>
        </authorList>
    </citation>
    <scope>NUCLEOTIDE SEQUENCE</scope>
</reference>
<protein>
    <submittedName>
        <fullName evidence="8">Uncharacterized protein</fullName>
    </submittedName>
</protein>
<comment type="similarity">
    <text evidence="5">In the N-terminal section; belongs to the long-chain O-acyltransferase family.</text>
</comment>
<evidence type="ECO:0000256" key="3">
    <source>
        <dbReference type="ARBA" id="ARBA00022679"/>
    </source>
</evidence>